<dbReference type="Proteomes" id="UP000199376">
    <property type="component" value="Unassembled WGS sequence"/>
</dbReference>
<evidence type="ECO:0000313" key="2">
    <source>
        <dbReference type="EMBL" id="SFC20983.1"/>
    </source>
</evidence>
<evidence type="ECO:0000313" key="3">
    <source>
        <dbReference type="Proteomes" id="UP000199376"/>
    </source>
</evidence>
<dbReference type="AlphaFoldDB" id="A0A1I1HHN1"/>
<dbReference type="SUPFAM" id="SSF81330">
    <property type="entry name" value="Gated mechanosensitive channel"/>
    <property type="match status" value="1"/>
</dbReference>
<organism evidence="2 3">
    <name type="scientific">Fructobacillus durionis</name>
    <dbReference type="NCBI Taxonomy" id="283737"/>
    <lineage>
        <taxon>Bacteria</taxon>
        <taxon>Bacillati</taxon>
        <taxon>Bacillota</taxon>
        <taxon>Bacilli</taxon>
        <taxon>Lactobacillales</taxon>
        <taxon>Lactobacillaceae</taxon>
        <taxon>Fructobacillus</taxon>
    </lineage>
</organism>
<keyword evidence="1" id="KW-0472">Membrane</keyword>
<dbReference type="OrthoDB" id="2151750at2"/>
<keyword evidence="3" id="KW-1185">Reference proteome</keyword>
<gene>
    <name evidence="2" type="ORF">SAMN05660453_1311</name>
</gene>
<dbReference type="STRING" id="283737.SAMN05660453_1311"/>
<accession>A0A1I1HHN1</accession>
<dbReference type="Pfam" id="PF01741">
    <property type="entry name" value="MscL"/>
    <property type="match status" value="1"/>
</dbReference>
<name>A0A1I1HHN1_9LACO</name>
<proteinExistence type="predicted"/>
<dbReference type="RefSeq" id="WP_091503187.1">
    <property type="nucleotide sequence ID" value="NZ_FOLI01000008.1"/>
</dbReference>
<protein>
    <submittedName>
        <fullName evidence="2">Large-conductance mechanosensitive channel</fullName>
    </submittedName>
</protein>
<evidence type="ECO:0000256" key="1">
    <source>
        <dbReference type="SAM" id="Phobius"/>
    </source>
</evidence>
<dbReference type="EMBL" id="FOLI01000008">
    <property type="protein sequence ID" value="SFC20983.1"/>
    <property type="molecule type" value="Genomic_DNA"/>
</dbReference>
<keyword evidence="1" id="KW-0812">Transmembrane</keyword>
<keyword evidence="1" id="KW-1133">Transmembrane helix</keyword>
<dbReference type="InterPro" id="IPR036019">
    <property type="entry name" value="MscL_channel"/>
</dbReference>
<dbReference type="InterPro" id="IPR037673">
    <property type="entry name" value="MSC/AndL"/>
</dbReference>
<sequence>MLFKPREKKEFIYQKNRLIQKSSEGMISFRRFLFAPNLLTFVISVVVGNAFGSTVKELVTTLFHFFYAIWRWLVGKGHPVSFDSTWDALSNFLTSALTLLAIALAVFYFIQFINNWLIGSEEEKWGYDEPHQDSLNEQALIKKNNALMKENIALQKEIIQLLKDSSKEGNQK</sequence>
<feature type="transmembrane region" description="Helical" evidence="1">
    <location>
        <begin position="32"/>
        <end position="52"/>
    </location>
</feature>
<feature type="transmembrane region" description="Helical" evidence="1">
    <location>
        <begin position="86"/>
        <end position="110"/>
    </location>
</feature>
<reference evidence="2 3" key="1">
    <citation type="submission" date="2016-10" db="EMBL/GenBank/DDBJ databases">
        <authorList>
            <person name="de Groot N.N."/>
        </authorList>
    </citation>
    <scope>NUCLEOTIDE SEQUENCE [LARGE SCALE GENOMIC DNA]</scope>
    <source>
        <strain evidence="2 3">DSM 19113</strain>
    </source>
</reference>
<dbReference type="Gene3D" id="1.10.1200.120">
    <property type="entry name" value="Large-conductance mechanosensitive channel, MscL, domain 1"/>
    <property type="match status" value="1"/>
</dbReference>